<dbReference type="OrthoDB" id="345880at2"/>
<feature type="compositionally biased region" description="Basic and acidic residues" evidence="9">
    <location>
        <begin position="130"/>
        <end position="139"/>
    </location>
</feature>
<keyword evidence="4 10" id="KW-0732">Signal</keyword>
<dbReference type="PANTHER" id="PTHR33794:SF1">
    <property type="entry name" value="BACILLOLYSIN"/>
    <property type="match status" value="1"/>
</dbReference>
<keyword evidence="6" id="KW-0862">Zinc</keyword>
<evidence type="ECO:0000256" key="9">
    <source>
        <dbReference type="SAM" id="MobiDB-lite"/>
    </source>
</evidence>
<feature type="domain" description="FTP" evidence="13">
    <location>
        <begin position="74"/>
        <end position="105"/>
    </location>
</feature>
<feature type="signal peptide" evidence="10">
    <location>
        <begin position="1"/>
        <end position="23"/>
    </location>
</feature>
<dbReference type="InterPro" id="IPR001570">
    <property type="entry name" value="Peptidase_M4_C_domain"/>
</dbReference>
<accession>D3Q7T1</accession>
<dbReference type="InterPro" id="IPR011096">
    <property type="entry name" value="FTP_domain"/>
</dbReference>
<feature type="domain" description="Peptidase M4 C-terminal" evidence="12">
    <location>
        <begin position="342"/>
        <end position="506"/>
    </location>
</feature>
<evidence type="ECO:0000256" key="7">
    <source>
        <dbReference type="ARBA" id="ARBA00023049"/>
    </source>
</evidence>
<feature type="region of interest" description="Disordered" evidence="9">
    <location>
        <begin position="120"/>
        <end position="139"/>
    </location>
</feature>
<comment type="similarity">
    <text evidence="1">Belongs to the peptidase M4 family.</text>
</comment>
<dbReference type="Gene3D" id="2.60.120.200">
    <property type="match status" value="1"/>
</dbReference>
<sequence length="802" mass="82153">MKRHIALGAVLALAAGILTSSVAGNHTADSVKPEVSLDTAAKSADAYIEPHAKEIHADADKEKFQRVDAQRSHGLTYVSYEREYRGLPVVGGDFVVVTDNSGEVKYSQAAQSKRISVGIDPKVSKSAATKKAEKATKGDAQGDPRLVVLAWGDPALAWETVVDAKTSEGMPTETYVYTDAVSGKVLEKSEVTRAGTGNTHYNGTPGTVTFGTTSSGGSYVMRDPARNGLSCARQGGQPYTDADDTWGNGTGSDLVTACVDAMYAAGQQGDMLSTWLGRNGINGNGGYYPLYVGLQQQNAFWNGSSATFGYAPGGQLVPLDVVAHELGHGIFQTTPGGSSGNNETGGLNEGTGDIFGALTEWWDNQPTTSGYDAPDYLVGERADFLIRDMANPGSQGDPNCWSTSIPNTEVHAAAGPINHWFYLLAEGTAAGGPGKPGSTTCNGTTLSGIGIQKAGQVFMGALNGKTSGWTYTQARRAALNFAATSTLFPTCAEYNAAKAAFNAVSVPASSDPTCSKGTNDFSVSVSPTSGKIDQGGSTTATVNTATTSGSAQQVALSATANNSTVTASVSPSTVTSGNSATLTVSAAANTPDGTYTVTVKGTATSGSKEATYSIQVGDVTGPVEVFTDDFTGDKGWTTNAGGGDTATLGVWSRGDPAATTYSGTTLQRNDCASETTCLVTDPRAGTGPGDYDVDGGITSVTSPQFALPSGKSASLKFQGYLAHLNNSSSADYLRISVQTSSGTTTVHTVSGAASNRSGTWTGYTVDLSAYAGQSVRLVVSAADASTGSLVEAAVDNVVVTSG</sequence>
<dbReference type="Gene3D" id="3.10.170.10">
    <property type="match status" value="1"/>
</dbReference>
<evidence type="ECO:0000256" key="3">
    <source>
        <dbReference type="ARBA" id="ARBA00022723"/>
    </source>
</evidence>
<protein>
    <submittedName>
        <fullName evidence="14">Peptidase M4 thermolysin</fullName>
    </submittedName>
</protein>
<proteinExistence type="inferred from homology"/>
<dbReference type="GO" id="GO:0046872">
    <property type="term" value="F:metal ion binding"/>
    <property type="evidence" value="ECO:0007669"/>
    <property type="project" value="UniProtKB-KW"/>
</dbReference>
<dbReference type="InterPro" id="IPR013320">
    <property type="entry name" value="ConA-like_dom_sf"/>
</dbReference>
<keyword evidence="3" id="KW-0479">Metal-binding</keyword>
<dbReference type="PANTHER" id="PTHR33794">
    <property type="entry name" value="BACILLOLYSIN"/>
    <property type="match status" value="1"/>
</dbReference>
<gene>
    <name evidence="14" type="ordered locus">Snas_4782</name>
</gene>
<evidence type="ECO:0000256" key="4">
    <source>
        <dbReference type="ARBA" id="ARBA00022729"/>
    </source>
</evidence>
<evidence type="ECO:0000259" key="11">
    <source>
        <dbReference type="Pfam" id="PF01447"/>
    </source>
</evidence>
<evidence type="ECO:0000313" key="15">
    <source>
        <dbReference type="Proteomes" id="UP000000844"/>
    </source>
</evidence>
<dbReference type="eggNOG" id="COG3227">
    <property type="taxonomic scope" value="Bacteria"/>
</dbReference>
<evidence type="ECO:0000256" key="10">
    <source>
        <dbReference type="SAM" id="SignalP"/>
    </source>
</evidence>
<dbReference type="SUPFAM" id="SSF55486">
    <property type="entry name" value="Metalloproteases ('zincins'), catalytic domain"/>
    <property type="match status" value="1"/>
</dbReference>
<dbReference type="STRING" id="446470.Snas_4782"/>
<evidence type="ECO:0000256" key="8">
    <source>
        <dbReference type="PIRSR" id="PIRSR623612-1"/>
    </source>
</evidence>
<feature type="domain" description="Peptidase M4" evidence="11">
    <location>
        <begin position="195"/>
        <end position="332"/>
    </location>
</feature>
<dbReference type="InterPro" id="IPR023612">
    <property type="entry name" value="Peptidase_M4"/>
</dbReference>
<dbReference type="PRINTS" id="PR00730">
    <property type="entry name" value="THERMOLYSIN"/>
</dbReference>
<evidence type="ECO:0000256" key="6">
    <source>
        <dbReference type="ARBA" id="ARBA00022833"/>
    </source>
</evidence>
<dbReference type="GO" id="GO:0004222">
    <property type="term" value="F:metalloendopeptidase activity"/>
    <property type="evidence" value="ECO:0007669"/>
    <property type="project" value="InterPro"/>
</dbReference>
<dbReference type="InterPro" id="IPR027268">
    <property type="entry name" value="Peptidase_M4/M1_CTD_sf"/>
</dbReference>
<reference evidence="14 15" key="1">
    <citation type="journal article" date="2009" name="Stand. Genomic Sci.">
        <title>Complete genome sequence of Stackebrandtia nassauensis type strain (LLR-40K-21).</title>
        <authorList>
            <person name="Munk C."/>
            <person name="Lapidus A."/>
            <person name="Copeland A."/>
            <person name="Jando M."/>
            <person name="Mayilraj S."/>
            <person name="Glavina Del Rio T."/>
            <person name="Nolan M."/>
            <person name="Chen F."/>
            <person name="Lucas S."/>
            <person name="Tice H."/>
            <person name="Cheng J.F."/>
            <person name="Han C."/>
            <person name="Detter J.C."/>
            <person name="Bruce D."/>
            <person name="Goodwin L."/>
            <person name="Chain P."/>
            <person name="Pitluck S."/>
            <person name="Goker M."/>
            <person name="Ovchinikova G."/>
            <person name="Pati A."/>
            <person name="Ivanova N."/>
            <person name="Mavromatis K."/>
            <person name="Chen A."/>
            <person name="Palaniappan K."/>
            <person name="Land M."/>
            <person name="Hauser L."/>
            <person name="Chang Y.J."/>
            <person name="Jeffries C.D."/>
            <person name="Bristow J."/>
            <person name="Eisen J.A."/>
            <person name="Markowitz V."/>
            <person name="Hugenholtz P."/>
            <person name="Kyrpides N.C."/>
            <person name="Klenk H.P."/>
        </authorList>
    </citation>
    <scope>NUCLEOTIDE SEQUENCE [LARGE SCALE GENOMIC DNA]</scope>
    <source>
        <strain evidence="15">DSM 44728 / CIP 108903 / NRRL B-16338 / NBRC 102104 / LLR-40K-21</strain>
    </source>
</reference>
<evidence type="ECO:0000313" key="14">
    <source>
        <dbReference type="EMBL" id="ADD44423.1"/>
    </source>
</evidence>
<dbReference type="EMBL" id="CP001778">
    <property type="protein sequence ID" value="ADD44423.1"/>
    <property type="molecule type" value="Genomic_DNA"/>
</dbReference>
<keyword evidence="15" id="KW-1185">Reference proteome</keyword>
<dbReference type="HOGENOM" id="CLU_008590_5_1_11"/>
<evidence type="ECO:0000256" key="1">
    <source>
        <dbReference type="ARBA" id="ARBA00009388"/>
    </source>
</evidence>
<evidence type="ECO:0000256" key="2">
    <source>
        <dbReference type="ARBA" id="ARBA00022670"/>
    </source>
</evidence>
<evidence type="ECO:0000256" key="5">
    <source>
        <dbReference type="ARBA" id="ARBA00022801"/>
    </source>
</evidence>
<dbReference type="SUPFAM" id="SSF49899">
    <property type="entry name" value="Concanavalin A-like lectins/glucanases"/>
    <property type="match status" value="1"/>
</dbReference>
<dbReference type="InterPro" id="IPR050728">
    <property type="entry name" value="Zinc_Metalloprotease_M4"/>
</dbReference>
<dbReference type="GO" id="GO:0006508">
    <property type="term" value="P:proteolysis"/>
    <property type="evidence" value="ECO:0007669"/>
    <property type="project" value="UniProtKB-KW"/>
</dbReference>
<dbReference type="KEGG" id="sna:Snas_4782"/>
<name>D3Q7T1_STANL</name>
<dbReference type="Gene3D" id="3.10.450.490">
    <property type="match status" value="1"/>
</dbReference>
<keyword evidence="7" id="KW-0482">Metalloprotease</keyword>
<dbReference type="Pfam" id="PF07504">
    <property type="entry name" value="FTP"/>
    <property type="match status" value="1"/>
</dbReference>
<dbReference type="Pfam" id="PF02868">
    <property type="entry name" value="Peptidase_M4_C"/>
    <property type="match status" value="1"/>
</dbReference>
<dbReference type="Pfam" id="PF01447">
    <property type="entry name" value="Peptidase_M4"/>
    <property type="match status" value="1"/>
</dbReference>
<dbReference type="Proteomes" id="UP000000844">
    <property type="component" value="Chromosome"/>
</dbReference>
<feature type="active site" evidence="8">
    <location>
        <position position="325"/>
    </location>
</feature>
<keyword evidence="2" id="KW-0645">Protease</keyword>
<dbReference type="RefSeq" id="WP_013019994.1">
    <property type="nucleotide sequence ID" value="NC_013947.1"/>
</dbReference>
<keyword evidence="5" id="KW-0378">Hydrolase</keyword>
<organism evidence="14 15">
    <name type="scientific">Stackebrandtia nassauensis (strain DSM 44728 / CIP 108903 / NRRL B-16338 / NBRC 102104 / LLR-40K-21)</name>
    <dbReference type="NCBI Taxonomy" id="446470"/>
    <lineage>
        <taxon>Bacteria</taxon>
        <taxon>Bacillati</taxon>
        <taxon>Actinomycetota</taxon>
        <taxon>Actinomycetes</taxon>
        <taxon>Glycomycetales</taxon>
        <taxon>Glycomycetaceae</taxon>
        <taxon>Stackebrandtia</taxon>
    </lineage>
</organism>
<dbReference type="AlphaFoldDB" id="D3Q7T1"/>
<feature type="active site" description="Proton donor" evidence="8">
    <location>
        <position position="411"/>
    </location>
</feature>
<evidence type="ECO:0000259" key="13">
    <source>
        <dbReference type="Pfam" id="PF07504"/>
    </source>
</evidence>
<dbReference type="Gene3D" id="1.10.390.10">
    <property type="entry name" value="Neutral Protease Domain 2"/>
    <property type="match status" value="1"/>
</dbReference>
<evidence type="ECO:0000259" key="12">
    <source>
        <dbReference type="Pfam" id="PF02868"/>
    </source>
</evidence>
<dbReference type="InterPro" id="IPR013856">
    <property type="entry name" value="Peptidase_M4_domain"/>
</dbReference>
<feature type="chain" id="PRO_5039514111" evidence="10">
    <location>
        <begin position="24"/>
        <end position="802"/>
    </location>
</feature>